<keyword evidence="2" id="KW-1185">Reference proteome</keyword>
<dbReference type="AlphaFoldDB" id="A0A4D4JFA2"/>
<evidence type="ECO:0000313" key="2">
    <source>
        <dbReference type="Proteomes" id="UP000298860"/>
    </source>
</evidence>
<evidence type="ECO:0000313" key="1">
    <source>
        <dbReference type="EMBL" id="GDY32999.1"/>
    </source>
</evidence>
<gene>
    <name evidence="1" type="ORF">GTS_46320</name>
</gene>
<name>A0A4D4JFA2_9PSEU</name>
<proteinExistence type="predicted"/>
<dbReference type="EMBL" id="BJFL01000032">
    <property type="protein sequence ID" value="GDY32999.1"/>
    <property type="molecule type" value="Genomic_DNA"/>
</dbReference>
<protein>
    <submittedName>
        <fullName evidence="1">Uncharacterized protein</fullName>
    </submittedName>
</protein>
<organism evidence="1 2">
    <name type="scientific">Gandjariella thermophila</name>
    <dbReference type="NCBI Taxonomy" id="1931992"/>
    <lineage>
        <taxon>Bacteria</taxon>
        <taxon>Bacillati</taxon>
        <taxon>Actinomycetota</taxon>
        <taxon>Actinomycetes</taxon>
        <taxon>Pseudonocardiales</taxon>
        <taxon>Pseudonocardiaceae</taxon>
        <taxon>Gandjariella</taxon>
    </lineage>
</organism>
<accession>A0A4D4JFA2</accession>
<comment type="caution">
    <text evidence="1">The sequence shown here is derived from an EMBL/GenBank/DDBJ whole genome shotgun (WGS) entry which is preliminary data.</text>
</comment>
<sequence>MGQVFRDVTNRAYAATVRREATVELLGRECGYLVLGFRDQCGPIHLVIGEDCARRAAELIRATLSYPPTPPGGGV</sequence>
<dbReference type="Proteomes" id="UP000298860">
    <property type="component" value="Unassembled WGS sequence"/>
</dbReference>
<reference evidence="2" key="1">
    <citation type="submission" date="2019-04" db="EMBL/GenBank/DDBJ databases">
        <title>Draft genome sequence of Pseudonocardiaceae bacterium SL3-2-4.</title>
        <authorList>
            <person name="Ningsih F."/>
            <person name="Yokota A."/>
            <person name="Sakai Y."/>
            <person name="Nanatani K."/>
            <person name="Yabe S."/>
            <person name="Oetari A."/>
            <person name="Sjamsuridzal W."/>
        </authorList>
    </citation>
    <scope>NUCLEOTIDE SEQUENCE [LARGE SCALE GENOMIC DNA]</scope>
    <source>
        <strain evidence="2">SL3-2-4</strain>
    </source>
</reference>
<dbReference type="RefSeq" id="WP_137815986.1">
    <property type="nucleotide sequence ID" value="NZ_BJFL01000032.1"/>
</dbReference>